<name>A0A0A0RRZ9_9CAUD</name>
<evidence type="ECO:0000313" key="3">
    <source>
        <dbReference type="Proteomes" id="UP000030206"/>
    </source>
</evidence>
<keyword evidence="1" id="KW-1133">Transmembrane helix</keyword>
<dbReference type="InterPro" id="IPR055843">
    <property type="entry name" value="DUF7420"/>
</dbReference>
<evidence type="ECO:0000313" key="2">
    <source>
        <dbReference type="EMBL" id="AIW03261.1"/>
    </source>
</evidence>
<dbReference type="RefSeq" id="YP_009151063.1">
    <property type="nucleotide sequence ID" value="NC_027366.1"/>
</dbReference>
<reference evidence="2 3" key="1">
    <citation type="submission" date="2014-07" db="EMBL/GenBank/DDBJ databases">
        <title>Complete Genome of Bacillus megaterium Myophage Mater.</title>
        <authorList>
            <person name="Lancaster J.C."/>
            <person name="Hodde M.K."/>
            <person name="Hernandez A.C."/>
            <person name="Everett G.F.K."/>
        </authorList>
    </citation>
    <scope>NUCLEOTIDE SEQUENCE [LARGE SCALE GENOMIC DNA]</scope>
</reference>
<sequence>MIQVVAAALLVVILYTLALNLFGLFRESKQLKAAGKTPLVYKNITTVLIAAIGEIAVVALLFLVLFSGFHLQDNKTNAIAAFTAGYIVRYAGAYLSAWGTWAFFLALEKRKMKKEINEDKKAAL</sequence>
<dbReference type="OrthoDB" id="15384at10239"/>
<feature type="transmembrane region" description="Helical" evidence="1">
    <location>
        <begin position="86"/>
        <end position="107"/>
    </location>
</feature>
<dbReference type="Proteomes" id="UP000030206">
    <property type="component" value="Segment"/>
</dbReference>
<dbReference type="EMBL" id="KM236245">
    <property type="protein sequence ID" value="AIW03261.1"/>
    <property type="molecule type" value="Genomic_DNA"/>
</dbReference>
<gene>
    <name evidence="2" type="ORF">CPT_Mater104</name>
</gene>
<evidence type="ECO:0000256" key="1">
    <source>
        <dbReference type="SAM" id="Phobius"/>
    </source>
</evidence>
<dbReference type="Pfam" id="PF24195">
    <property type="entry name" value="DUF7420"/>
    <property type="match status" value="1"/>
</dbReference>
<keyword evidence="1" id="KW-0472">Membrane</keyword>
<organism evidence="2 3">
    <name type="scientific">Bacillus phage Mater</name>
    <dbReference type="NCBI Taxonomy" id="1540090"/>
    <lineage>
        <taxon>Viruses</taxon>
        <taxon>Duplodnaviria</taxon>
        <taxon>Heunggongvirae</taxon>
        <taxon>Uroviricota</taxon>
        <taxon>Caudoviricetes</taxon>
        <taxon>Herelleviridae</taxon>
        <taxon>Bastillevirinae</taxon>
        <taxon>Matervirus</taxon>
        <taxon>Matervirus mater</taxon>
    </lineage>
</organism>
<keyword evidence="3" id="KW-1185">Reference proteome</keyword>
<keyword evidence="1" id="KW-0812">Transmembrane</keyword>
<protein>
    <submittedName>
        <fullName evidence="2">Uncharacterized protein</fullName>
    </submittedName>
</protein>
<proteinExistence type="predicted"/>
<dbReference type="KEGG" id="vg:24607003"/>
<feature type="transmembrane region" description="Helical" evidence="1">
    <location>
        <begin position="6"/>
        <end position="25"/>
    </location>
</feature>
<dbReference type="GeneID" id="24607003"/>
<feature type="transmembrane region" description="Helical" evidence="1">
    <location>
        <begin position="46"/>
        <end position="66"/>
    </location>
</feature>
<accession>A0A0A0RRZ9</accession>